<proteinExistence type="predicted"/>
<evidence type="ECO:0000313" key="3">
    <source>
        <dbReference type="EMBL" id="TGG93964.1"/>
    </source>
</evidence>
<dbReference type="InterPro" id="IPR025433">
    <property type="entry name" value="DUF4168"/>
</dbReference>
<name>A0A4Z0W7D3_9GAMM</name>
<evidence type="ECO:0000256" key="1">
    <source>
        <dbReference type="SAM" id="SignalP"/>
    </source>
</evidence>
<gene>
    <name evidence="3" type="ORF">E4656_07195</name>
</gene>
<evidence type="ECO:0000313" key="4">
    <source>
        <dbReference type="Proteomes" id="UP000297475"/>
    </source>
</evidence>
<sequence>MTRISALLAALMMSLGIAAFAGAQEDTMTDMPGEADISDTDLERFVDVQTDIQEITADYSSRLEGVDDPDEAAQLQQEASQMMVEAVEDTGLDVATYNNIAVALETDEELRERVQSMMN</sequence>
<evidence type="ECO:0000259" key="2">
    <source>
        <dbReference type="Pfam" id="PF13767"/>
    </source>
</evidence>
<dbReference type="EMBL" id="SRMF01000002">
    <property type="protein sequence ID" value="TGG93964.1"/>
    <property type="molecule type" value="Genomic_DNA"/>
</dbReference>
<protein>
    <submittedName>
        <fullName evidence="3">DUF4168 domain-containing protein</fullName>
    </submittedName>
</protein>
<dbReference type="RefSeq" id="WP_135482524.1">
    <property type="nucleotide sequence ID" value="NZ_SRMF01000002.1"/>
</dbReference>
<dbReference type="OrthoDB" id="6900175at2"/>
<keyword evidence="4" id="KW-1185">Reference proteome</keyword>
<organism evidence="3 4">
    <name type="scientific">Natronospirillum operosum</name>
    <dbReference type="NCBI Taxonomy" id="2759953"/>
    <lineage>
        <taxon>Bacteria</taxon>
        <taxon>Pseudomonadati</taxon>
        <taxon>Pseudomonadota</taxon>
        <taxon>Gammaproteobacteria</taxon>
        <taxon>Oceanospirillales</taxon>
        <taxon>Natronospirillaceae</taxon>
        <taxon>Natronospirillum</taxon>
    </lineage>
</organism>
<feature type="domain" description="DUF4168" evidence="2">
    <location>
        <begin position="38"/>
        <end position="114"/>
    </location>
</feature>
<feature type="signal peptide" evidence="1">
    <location>
        <begin position="1"/>
        <end position="23"/>
    </location>
</feature>
<keyword evidence="1" id="KW-0732">Signal</keyword>
<accession>A0A4Z0W7D3</accession>
<reference evidence="3 4" key="1">
    <citation type="submission" date="2019-04" db="EMBL/GenBank/DDBJ databases">
        <title>Natronospirillum operosus gen. nov., sp. nov., a haloalkaliphilic satellite isolated from decaying biomass of laboratory culture of cyanobacterium Geitlerinema sp. and proposal of Natronospirillaceae fam. nov. and Saccharospirillaceae fam. nov.</title>
        <authorList>
            <person name="Kevbrin V."/>
            <person name="Boltyanskaya Y."/>
            <person name="Koziaeva V."/>
            <person name="Grouzdev D.S."/>
            <person name="Park M."/>
            <person name="Cho J."/>
        </authorList>
    </citation>
    <scope>NUCLEOTIDE SEQUENCE [LARGE SCALE GENOMIC DNA]</scope>
    <source>
        <strain evidence="3 4">G-116</strain>
    </source>
</reference>
<feature type="chain" id="PRO_5021277658" evidence="1">
    <location>
        <begin position="24"/>
        <end position="119"/>
    </location>
</feature>
<dbReference type="Pfam" id="PF13767">
    <property type="entry name" value="DUF4168"/>
    <property type="match status" value="1"/>
</dbReference>
<dbReference type="Proteomes" id="UP000297475">
    <property type="component" value="Unassembled WGS sequence"/>
</dbReference>
<comment type="caution">
    <text evidence="3">The sequence shown here is derived from an EMBL/GenBank/DDBJ whole genome shotgun (WGS) entry which is preliminary data.</text>
</comment>
<dbReference type="AlphaFoldDB" id="A0A4Z0W7D3"/>